<dbReference type="Pfam" id="PF16011">
    <property type="entry name" value="CBM9_2"/>
    <property type="match status" value="1"/>
</dbReference>
<evidence type="ECO:0000313" key="2">
    <source>
        <dbReference type="EMBL" id="MCF7566852.1"/>
    </source>
</evidence>
<dbReference type="Proteomes" id="UP001199795">
    <property type="component" value="Unassembled WGS sequence"/>
</dbReference>
<gene>
    <name evidence="2" type="ORF">L3X37_00540</name>
</gene>
<evidence type="ECO:0000313" key="3">
    <source>
        <dbReference type="Proteomes" id="UP001199795"/>
    </source>
</evidence>
<dbReference type="GO" id="GO:0004553">
    <property type="term" value="F:hydrolase activity, hydrolyzing O-glycosyl compounds"/>
    <property type="evidence" value="ECO:0007669"/>
    <property type="project" value="InterPro"/>
</dbReference>
<organism evidence="2 3">
    <name type="scientific">Wocania arenilitoris</name>
    <dbReference type="NCBI Taxonomy" id="2044858"/>
    <lineage>
        <taxon>Bacteria</taxon>
        <taxon>Pseudomonadati</taxon>
        <taxon>Bacteroidota</taxon>
        <taxon>Flavobacteriia</taxon>
        <taxon>Flavobacteriales</taxon>
        <taxon>Flavobacteriaceae</taxon>
        <taxon>Wocania</taxon>
    </lineage>
</organism>
<accession>A0AAE3ELY0</accession>
<feature type="domain" description="Carbohydrate-binding" evidence="1">
    <location>
        <begin position="47"/>
        <end position="225"/>
    </location>
</feature>
<sequence>MTSNKSLYLYKVEKSTEPHNINSKWDKQIWKNTKSIGLKNFMGEKPFHFPETKVKLRYDANNIYIIFSVNDNYIRAIATETHGNVWEDSCVEFFFTPGLDTDIGYFNLEANCKGVFLLGYHLKNKEINGKVALEDCKKITISHSLKKNVDTESTEPENWTVEYSIPISILSKYMKVEQPKAGVSWRANFYKCADETSHPHWLTWAPIDYPKPNFHLPEFFGELVFE</sequence>
<keyword evidence="3" id="KW-1185">Reference proteome</keyword>
<comment type="caution">
    <text evidence="2">The sequence shown here is derived from an EMBL/GenBank/DDBJ whole genome shotgun (WGS) entry which is preliminary data.</text>
</comment>
<proteinExistence type="predicted"/>
<name>A0AAE3ELY0_9FLAO</name>
<dbReference type="Gene3D" id="2.60.40.1190">
    <property type="match status" value="1"/>
</dbReference>
<protein>
    <submittedName>
        <fullName evidence="2">Carbohydrate-binding family 9-like protein</fullName>
    </submittedName>
</protein>
<dbReference type="GO" id="GO:0016052">
    <property type="term" value="P:carbohydrate catabolic process"/>
    <property type="evidence" value="ECO:0007669"/>
    <property type="project" value="InterPro"/>
</dbReference>
<reference evidence="2" key="1">
    <citation type="submission" date="2022-01" db="EMBL/GenBank/DDBJ databases">
        <title>Draft genome sequence of Sabulilitoribacter arenilitoris KCTC 52401.</title>
        <authorList>
            <person name="Oh J.-S."/>
        </authorList>
    </citation>
    <scope>NUCLEOTIDE SEQUENCE</scope>
    <source>
        <strain evidence="2">HMF6543</strain>
    </source>
</reference>
<evidence type="ECO:0000259" key="1">
    <source>
        <dbReference type="Pfam" id="PF16011"/>
    </source>
</evidence>
<dbReference type="GO" id="GO:0030246">
    <property type="term" value="F:carbohydrate binding"/>
    <property type="evidence" value="ECO:0007669"/>
    <property type="project" value="InterPro"/>
</dbReference>
<dbReference type="RefSeq" id="WP_237238202.1">
    <property type="nucleotide sequence ID" value="NZ_JAKKDU010000001.1"/>
</dbReference>
<dbReference type="AlphaFoldDB" id="A0AAE3ELY0"/>
<dbReference type="CDD" id="cd09620">
    <property type="entry name" value="CBM9_like_3"/>
    <property type="match status" value="1"/>
</dbReference>
<dbReference type="InterPro" id="IPR010502">
    <property type="entry name" value="Carb-bd_dom_fam9"/>
</dbReference>
<dbReference type="EMBL" id="JAKKDU010000001">
    <property type="protein sequence ID" value="MCF7566852.1"/>
    <property type="molecule type" value="Genomic_DNA"/>
</dbReference>
<dbReference type="SUPFAM" id="SSF49344">
    <property type="entry name" value="CBD9-like"/>
    <property type="match status" value="1"/>
</dbReference>